<evidence type="ECO:0000259" key="3">
    <source>
        <dbReference type="SMART" id="SM00822"/>
    </source>
</evidence>
<evidence type="ECO:0000256" key="2">
    <source>
        <dbReference type="ARBA" id="ARBA00023002"/>
    </source>
</evidence>
<dbReference type="Proteomes" id="UP000177331">
    <property type="component" value="Unassembled WGS sequence"/>
</dbReference>
<dbReference type="InterPro" id="IPR057326">
    <property type="entry name" value="KR_dom"/>
</dbReference>
<name>A0A1F7W4U2_9BACT</name>
<dbReference type="STRING" id="1802421.A2318_00715"/>
<dbReference type="Pfam" id="PF00106">
    <property type="entry name" value="adh_short"/>
    <property type="match status" value="1"/>
</dbReference>
<dbReference type="EMBL" id="MGFD01000058">
    <property type="protein sequence ID" value="OGL97114.1"/>
    <property type="molecule type" value="Genomic_DNA"/>
</dbReference>
<comment type="similarity">
    <text evidence="1">Belongs to the short-chain dehydrogenases/reductases (SDR) family.</text>
</comment>
<dbReference type="CDD" id="cd05233">
    <property type="entry name" value="SDR_c"/>
    <property type="match status" value="1"/>
</dbReference>
<evidence type="ECO:0000256" key="1">
    <source>
        <dbReference type="ARBA" id="ARBA00006484"/>
    </source>
</evidence>
<dbReference type="PRINTS" id="PR00081">
    <property type="entry name" value="GDHRDH"/>
</dbReference>
<gene>
    <name evidence="4" type="ORF">A2318_00715</name>
</gene>
<feature type="domain" description="Ketoreductase" evidence="3">
    <location>
        <begin position="6"/>
        <end position="178"/>
    </location>
</feature>
<evidence type="ECO:0000313" key="4">
    <source>
        <dbReference type="EMBL" id="OGL97114.1"/>
    </source>
</evidence>
<proteinExistence type="inferred from homology"/>
<dbReference type="PROSITE" id="PS00061">
    <property type="entry name" value="ADH_SHORT"/>
    <property type="match status" value="1"/>
</dbReference>
<dbReference type="PANTHER" id="PTHR43639:SF1">
    <property type="entry name" value="SHORT-CHAIN DEHYDROGENASE_REDUCTASE FAMILY PROTEIN"/>
    <property type="match status" value="1"/>
</dbReference>
<dbReference type="PANTHER" id="PTHR43639">
    <property type="entry name" value="OXIDOREDUCTASE, SHORT-CHAIN DEHYDROGENASE/REDUCTASE FAMILY (AFU_ORTHOLOGUE AFUA_5G02870)"/>
    <property type="match status" value="1"/>
</dbReference>
<dbReference type="Gene3D" id="3.40.50.720">
    <property type="entry name" value="NAD(P)-binding Rossmann-like Domain"/>
    <property type="match status" value="1"/>
</dbReference>
<comment type="caution">
    <text evidence="4">The sequence shown here is derived from an EMBL/GenBank/DDBJ whole genome shotgun (WGS) entry which is preliminary data.</text>
</comment>
<dbReference type="SUPFAM" id="SSF51735">
    <property type="entry name" value="NAD(P)-binding Rossmann-fold domains"/>
    <property type="match status" value="1"/>
</dbReference>
<accession>A0A1F7W4U2</accession>
<dbReference type="InterPro" id="IPR002347">
    <property type="entry name" value="SDR_fam"/>
</dbReference>
<sequence>MNEQKPAALIMGGSSGLGLELARALKATHRVWLTGRKDPNEEGVVFERLRLDRENLHVTSYLMDLLFKKIATPIDLVVFAAGFYQNKLIDELSVAEMDDMVRVSLLAPSFLMSSLLRHQASLPGFIVITSTTQWTPHANEPLYAASKAGLGMLAHCLSLDGRIKKTLVAGPGGMISGFWRNHPRDTSKFLDPSWVAEQILDQFAHQTTTYRAIRIPRDPRGVEVFAEEPKFFPVNISGESQG</sequence>
<evidence type="ECO:0000313" key="5">
    <source>
        <dbReference type="Proteomes" id="UP000177331"/>
    </source>
</evidence>
<dbReference type="GO" id="GO:0016491">
    <property type="term" value="F:oxidoreductase activity"/>
    <property type="evidence" value="ECO:0007669"/>
    <property type="project" value="UniProtKB-KW"/>
</dbReference>
<dbReference type="InterPro" id="IPR020904">
    <property type="entry name" value="Sc_DH/Rdtase_CS"/>
</dbReference>
<dbReference type="SMART" id="SM00822">
    <property type="entry name" value="PKS_KR"/>
    <property type="match status" value="1"/>
</dbReference>
<reference evidence="4 5" key="1">
    <citation type="journal article" date="2016" name="Nat. Commun.">
        <title>Thousands of microbial genomes shed light on interconnected biogeochemical processes in an aquifer system.</title>
        <authorList>
            <person name="Anantharaman K."/>
            <person name="Brown C.T."/>
            <person name="Hug L.A."/>
            <person name="Sharon I."/>
            <person name="Castelle C.J."/>
            <person name="Probst A.J."/>
            <person name="Thomas B.C."/>
            <person name="Singh A."/>
            <person name="Wilkins M.J."/>
            <person name="Karaoz U."/>
            <person name="Brodie E.L."/>
            <person name="Williams K.H."/>
            <person name="Hubbard S.S."/>
            <person name="Banfield J.F."/>
        </authorList>
    </citation>
    <scope>NUCLEOTIDE SEQUENCE [LARGE SCALE GENOMIC DNA]</scope>
</reference>
<dbReference type="AlphaFoldDB" id="A0A1F7W4U2"/>
<dbReference type="InterPro" id="IPR036291">
    <property type="entry name" value="NAD(P)-bd_dom_sf"/>
</dbReference>
<protein>
    <recommendedName>
        <fullName evidence="3">Ketoreductase domain-containing protein</fullName>
    </recommendedName>
</protein>
<organism evidence="4 5">
    <name type="scientific">Candidatus Uhrbacteria bacterium RIFOXYB2_FULL_45_11</name>
    <dbReference type="NCBI Taxonomy" id="1802421"/>
    <lineage>
        <taxon>Bacteria</taxon>
        <taxon>Candidatus Uhriibacteriota</taxon>
    </lineage>
</organism>
<keyword evidence="2" id="KW-0560">Oxidoreductase</keyword>